<keyword evidence="2" id="KW-1185">Reference proteome</keyword>
<dbReference type="RefSeq" id="XP_007928538.1">
    <property type="nucleotide sequence ID" value="XM_007930347.1"/>
</dbReference>
<evidence type="ECO:0000313" key="1">
    <source>
        <dbReference type="EMBL" id="EME81314.1"/>
    </source>
</evidence>
<dbReference type="EMBL" id="KB446560">
    <property type="protein sequence ID" value="EME81314.1"/>
    <property type="molecule type" value="Genomic_DNA"/>
</dbReference>
<gene>
    <name evidence="1" type="ORF">MYCFIDRAFT_176604</name>
</gene>
<dbReference type="VEuPathDB" id="FungiDB:MYCFIDRAFT_176604"/>
<dbReference type="AlphaFoldDB" id="M2ZQH0"/>
<name>M2ZQH0_PSEFD</name>
<proteinExistence type="predicted"/>
<dbReference type="GeneID" id="19333587"/>
<organism evidence="1 2">
    <name type="scientific">Pseudocercospora fijiensis (strain CIRAD86)</name>
    <name type="common">Black leaf streak disease fungus</name>
    <name type="synonym">Mycosphaerella fijiensis</name>
    <dbReference type="NCBI Taxonomy" id="383855"/>
    <lineage>
        <taxon>Eukaryota</taxon>
        <taxon>Fungi</taxon>
        <taxon>Dikarya</taxon>
        <taxon>Ascomycota</taxon>
        <taxon>Pezizomycotina</taxon>
        <taxon>Dothideomycetes</taxon>
        <taxon>Dothideomycetidae</taxon>
        <taxon>Mycosphaerellales</taxon>
        <taxon>Mycosphaerellaceae</taxon>
        <taxon>Pseudocercospora</taxon>
    </lineage>
</organism>
<dbReference type="Proteomes" id="UP000016932">
    <property type="component" value="Unassembled WGS sequence"/>
</dbReference>
<dbReference type="KEGG" id="pfj:MYCFIDRAFT_176604"/>
<dbReference type="HOGENOM" id="CLU_1098900_0_0_1"/>
<reference evidence="1 2" key="1">
    <citation type="journal article" date="2012" name="PLoS Pathog.">
        <title>Diverse lifestyles and strategies of plant pathogenesis encoded in the genomes of eighteen Dothideomycetes fungi.</title>
        <authorList>
            <person name="Ohm R.A."/>
            <person name="Feau N."/>
            <person name="Henrissat B."/>
            <person name="Schoch C.L."/>
            <person name="Horwitz B.A."/>
            <person name="Barry K.W."/>
            <person name="Condon B.J."/>
            <person name="Copeland A.C."/>
            <person name="Dhillon B."/>
            <person name="Glaser F."/>
            <person name="Hesse C.N."/>
            <person name="Kosti I."/>
            <person name="LaButti K."/>
            <person name="Lindquist E.A."/>
            <person name="Lucas S."/>
            <person name="Salamov A.A."/>
            <person name="Bradshaw R.E."/>
            <person name="Ciuffetti L."/>
            <person name="Hamelin R.C."/>
            <person name="Kema G.H.J."/>
            <person name="Lawrence C."/>
            <person name="Scott J.A."/>
            <person name="Spatafora J.W."/>
            <person name="Turgeon B.G."/>
            <person name="de Wit P.J.G.M."/>
            <person name="Zhong S."/>
            <person name="Goodwin S.B."/>
            <person name="Grigoriev I.V."/>
        </authorList>
    </citation>
    <scope>NUCLEOTIDE SEQUENCE [LARGE SCALE GENOMIC DNA]</scope>
    <source>
        <strain evidence="1 2">CIRAD86</strain>
    </source>
</reference>
<protein>
    <submittedName>
        <fullName evidence="1">Uncharacterized protein</fullName>
    </submittedName>
</protein>
<sequence>MWNPMQDVLRWRRCGNVVWKGGRDDEMMELVVIESLEFCRFSHARDGGPCSTLRFSPPHQHKFKMSELTGSIMERNSAATFKNLAARVHWCLIGASQKGLDGIAAVNQPPSKKPSEVDDLHRSKLRVRYQLIQVLFSTRNYFITFLADATHTVGEVKVRDRRQPTEIWRILIVSTHTHDCSHMTIPAKIRDGRMIVVASQHFTTQWSFARKETRVWDLWRLAVGQPGPWEYSPSVQGKKRVRDNTSQLSILKS</sequence>
<evidence type="ECO:0000313" key="2">
    <source>
        <dbReference type="Proteomes" id="UP000016932"/>
    </source>
</evidence>
<accession>M2ZQH0</accession>